<name>A0ABT8J058_9MICO</name>
<feature type="transmembrane region" description="Helical" evidence="1">
    <location>
        <begin position="27"/>
        <end position="49"/>
    </location>
</feature>
<dbReference type="RefSeq" id="WP_301219811.1">
    <property type="nucleotide sequence ID" value="NZ_JAROCB010000004.1"/>
</dbReference>
<keyword evidence="1" id="KW-0812">Transmembrane</keyword>
<dbReference type="Gene3D" id="3.30.420.280">
    <property type="match status" value="1"/>
</dbReference>
<dbReference type="InterPro" id="IPR027417">
    <property type="entry name" value="P-loop_NTPase"/>
</dbReference>
<keyword evidence="1" id="KW-1133">Transmembrane helix</keyword>
<dbReference type="InterPro" id="IPR035412">
    <property type="entry name" value="Terminase_L_N"/>
</dbReference>
<keyword evidence="1" id="KW-0472">Membrane</keyword>
<protein>
    <submittedName>
        <fullName evidence="3">PBSX family phage terminase large subunit</fullName>
    </submittedName>
</protein>
<reference evidence="3" key="1">
    <citation type="submission" date="2023-03" db="EMBL/GenBank/DDBJ databases">
        <title>MT1 and MT2 Draft Genomes of Novel Species.</title>
        <authorList>
            <person name="Venkateswaran K."/>
        </authorList>
    </citation>
    <scope>NUCLEOTIDE SEQUENCE</scope>
    <source>
        <strain evidence="3">F6_8S_P_1A</strain>
    </source>
</reference>
<proteinExistence type="predicted"/>
<evidence type="ECO:0000256" key="1">
    <source>
        <dbReference type="SAM" id="Phobius"/>
    </source>
</evidence>
<dbReference type="EMBL" id="JAROCB010000004">
    <property type="protein sequence ID" value="MDN4598467.1"/>
    <property type="molecule type" value="Genomic_DNA"/>
</dbReference>
<dbReference type="InterPro" id="IPR052380">
    <property type="entry name" value="Viral_DNA_packaging_terminase"/>
</dbReference>
<dbReference type="PANTHER" id="PTHR39184">
    <property type="match status" value="1"/>
</dbReference>
<sequence>MRLDELERRVSRAQILSLVDAQTRKLALWYGAVSSGKTVISLWAFLLAVRVAPRGGLIVIIGKSLQTIYQNVFTLLANTEIFGSRISSQVVYTPGSTSAWILGREVMLVGANDAKAVGRIQGATIGLAYVDEAALLPEEFWNMLISRLRVPGARLLATMNPASANHWIRKKWILQAADKNLVSFHFTMDDNPALDDEYKADMVRSYSGVFYDRMIRGLWTNAAGAIFPMWDPHVHQIPFAQMPRLQAIIGVGMDYGTTNATTAMMLGLTDERDPRLVFMDEWGWNSREEGYTLSDVELSKRFRKWLPQEHTPYPSDMEPRFIFRDPSAASFARQLLDDGVTTWPANNDVLPGIATISNLLDRRKLIVTDRCENWLAEVTEYRWDEKATDDGEDKPLKENDHWLDGGRYVAHSTKHIWTPELDRIAA</sequence>
<keyword evidence="4" id="KW-1185">Reference proteome</keyword>
<dbReference type="InterPro" id="IPR006437">
    <property type="entry name" value="Phage_terminase_lsu"/>
</dbReference>
<dbReference type="Gene3D" id="3.40.50.300">
    <property type="entry name" value="P-loop containing nucleotide triphosphate hydrolases"/>
    <property type="match status" value="1"/>
</dbReference>
<gene>
    <name evidence="3" type="ORF">P5G59_15040</name>
</gene>
<dbReference type="Proteomes" id="UP001174210">
    <property type="component" value="Unassembled WGS sequence"/>
</dbReference>
<evidence type="ECO:0000313" key="4">
    <source>
        <dbReference type="Proteomes" id="UP001174210"/>
    </source>
</evidence>
<feature type="domain" description="Phage terminase large subunit N-terminal" evidence="2">
    <location>
        <begin position="26"/>
        <end position="202"/>
    </location>
</feature>
<dbReference type="NCBIfam" id="TIGR01547">
    <property type="entry name" value="phage_term_2"/>
    <property type="match status" value="1"/>
</dbReference>
<evidence type="ECO:0000259" key="2">
    <source>
        <dbReference type="Pfam" id="PF04466"/>
    </source>
</evidence>
<evidence type="ECO:0000313" key="3">
    <source>
        <dbReference type="EMBL" id="MDN4598467.1"/>
    </source>
</evidence>
<dbReference type="PANTHER" id="PTHR39184:SF1">
    <property type="entry name" value="PBSX PHAGE TERMINASE LARGE SUBUNIT"/>
    <property type="match status" value="1"/>
</dbReference>
<comment type="caution">
    <text evidence="3">The sequence shown here is derived from an EMBL/GenBank/DDBJ whole genome shotgun (WGS) entry which is preliminary data.</text>
</comment>
<dbReference type="Pfam" id="PF04466">
    <property type="entry name" value="Terminase_3"/>
    <property type="match status" value="1"/>
</dbReference>
<organism evidence="3 4">
    <name type="scientific">Leifsonia virtsii</name>
    <dbReference type="NCBI Taxonomy" id="3035915"/>
    <lineage>
        <taxon>Bacteria</taxon>
        <taxon>Bacillati</taxon>
        <taxon>Actinomycetota</taxon>
        <taxon>Actinomycetes</taxon>
        <taxon>Micrococcales</taxon>
        <taxon>Microbacteriaceae</taxon>
        <taxon>Leifsonia</taxon>
    </lineage>
</organism>
<accession>A0ABT8J058</accession>